<dbReference type="GO" id="GO:0016758">
    <property type="term" value="F:hexosyltransferase activity"/>
    <property type="evidence" value="ECO:0007669"/>
    <property type="project" value="UniProtKB-ARBA"/>
</dbReference>
<dbReference type="SUPFAM" id="SSF53448">
    <property type="entry name" value="Nucleotide-diphospho-sugar transferases"/>
    <property type="match status" value="1"/>
</dbReference>
<keyword evidence="2" id="KW-0808">Transferase</keyword>
<evidence type="ECO:0000313" key="2">
    <source>
        <dbReference type="EMBL" id="TFF35525.1"/>
    </source>
</evidence>
<dbReference type="EMBL" id="SOZE01000021">
    <property type="protein sequence ID" value="TFF35525.1"/>
    <property type="molecule type" value="Genomic_DNA"/>
</dbReference>
<dbReference type="OrthoDB" id="927791at2"/>
<keyword evidence="3" id="KW-1185">Reference proteome</keyword>
<evidence type="ECO:0000313" key="3">
    <source>
        <dbReference type="Proteomes" id="UP000297540"/>
    </source>
</evidence>
<gene>
    <name evidence="2" type="ORF">E2R66_18750</name>
</gene>
<dbReference type="PANTHER" id="PTHR22916:SF3">
    <property type="entry name" value="UDP-GLCNAC:BETAGAL BETA-1,3-N-ACETYLGLUCOSAMINYLTRANSFERASE-LIKE PROTEIN 1"/>
    <property type="match status" value="1"/>
</dbReference>
<sequence>MPCADVIVSIVIPVYNGELYIEQTIRSLLSQTLLNFEIICVDDSSTDNSLKIIEQLRSIDDRIKIYTKANGGIAASAVKFGLQYSTGEFFMYASQDDLFSPDLLEKGVESAKKFGSDAIVPEMFLYYSDTDLRPFNSDKRLLGTTITGKEAFTLSLKWTIHGFVLWRMDTVKKVGYFDFNISSDEYTTRMLFYNSTKVSFSDGVFYYRQNNPNAITKKWNINQIGFVETNLKLLFFLEENNFTEKEFLVVGKNVLNELVRVNTLYWKNRALMDNALDIKYQIAMTALYHEAMSAVRNLKLEGLKLIFRFLFVTNGYRLFSIFCRIKSKITT</sequence>
<feature type="domain" description="Glycosyltransferase 2-like" evidence="1">
    <location>
        <begin position="9"/>
        <end position="158"/>
    </location>
</feature>
<name>A0A4Y8SA67_9SPHI</name>
<accession>A0A4Y8SA67</accession>
<dbReference type="Gene3D" id="3.90.550.10">
    <property type="entry name" value="Spore Coat Polysaccharide Biosynthesis Protein SpsA, Chain A"/>
    <property type="match status" value="1"/>
</dbReference>
<dbReference type="PANTHER" id="PTHR22916">
    <property type="entry name" value="GLYCOSYLTRANSFERASE"/>
    <property type="match status" value="1"/>
</dbReference>
<organism evidence="2 3">
    <name type="scientific">Mucilaginibacter psychrotolerans</name>
    <dbReference type="NCBI Taxonomy" id="1524096"/>
    <lineage>
        <taxon>Bacteria</taxon>
        <taxon>Pseudomonadati</taxon>
        <taxon>Bacteroidota</taxon>
        <taxon>Sphingobacteriia</taxon>
        <taxon>Sphingobacteriales</taxon>
        <taxon>Sphingobacteriaceae</taxon>
        <taxon>Mucilaginibacter</taxon>
    </lineage>
</organism>
<dbReference type="Proteomes" id="UP000297540">
    <property type="component" value="Unassembled WGS sequence"/>
</dbReference>
<dbReference type="AlphaFoldDB" id="A0A4Y8SA67"/>
<reference evidence="2 3" key="1">
    <citation type="journal article" date="2017" name="Int. J. Syst. Evol. Microbiol.">
        <title>Mucilaginibacterpsychrotolerans sp. nov., isolated from peatlands.</title>
        <authorList>
            <person name="Deng Y."/>
            <person name="Shen L."/>
            <person name="Xu B."/>
            <person name="Liu Y."/>
            <person name="Gu Z."/>
            <person name="Liu H."/>
            <person name="Zhou Y."/>
        </authorList>
    </citation>
    <scope>NUCLEOTIDE SEQUENCE [LARGE SCALE GENOMIC DNA]</scope>
    <source>
        <strain evidence="2 3">NH7-4</strain>
    </source>
</reference>
<dbReference type="Pfam" id="PF00535">
    <property type="entry name" value="Glycos_transf_2"/>
    <property type="match status" value="1"/>
</dbReference>
<dbReference type="InterPro" id="IPR029044">
    <property type="entry name" value="Nucleotide-diphossugar_trans"/>
</dbReference>
<evidence type="ECO:0000259" key="1">
    <source>
        <dbReference type="Pfam" id="PF00535"/>
    </source>
</evidence>
<dbReference type="InterPro" id="IPR001173">
    <property type="entry name" value="Glyco_trans_2-like"/>
</dbReference>
<proteinExistence type="predicted"/>
<dbReference type="CDD" id="cd00761">
    <property type="entry name" value="Glyco_tranf_GTA_type"/>
    <property type="match status" value="1"/>
</dbReference>
<protein>
    <submittedName>
        <fullName evidence="2">Glycosyltransferase family 2 protein</fullName>
    </submittedName>
</protein>
<comment type="caution">
    <text evidence="2">The sequence shown here is derived from an EMBL/GenBank/DDBJ whole genome shotgun (WGS) entry which is preliminary data.</text>
</comment>
<dbReference type="RefSeq" id="WP_133233353.1">
    <property type="nucleotide sequence ID" value="NZ_SOZE01000021.1"/>
</dbReference>